<evidence type="ECO:0000313" key="6">
    <source>
        <dbReference type="Proteomes" id="UP000307217"/>
    </source>
</evidence>
<dbReference type="CDD" id="cd06533">
    <property type="entry name" value="Glyco_transf_WecG_TagA"/>
    <property type="match status" value="1"/>
</dbReference>
<dbReference type="RefSeq" id="WP_138589927.1">
    <property type="nucleotide sequence ID" value="NZ_PNBW01000033.1"/>
</dbReference>
<evidence type="ECO:0000256" key="2">
    <source>
        <dbReference type="ARBA" id="ARBA00022679"/>
    </source>
</evidence>
<evidence type="ECO:0000256" key="1">
    <source>
        <dbReference type="ARBA" id="ARBA00022676"/>
    </source>
</evidence>
<comment type="caution">
    <text evidence="3">The sequence shown here is derived from an EMBL/GenBank/DDBJ whole genome shotgun (WGS) entry which is preliminary data.</text>
</comment>
<keyword evidence="5" id="KW-1185">Reference proteome</keyword>
<dbReference type="AlphaFoldDB" id="A0A5S3VD79"/>
<evidence type="ECO:0000313" key="4">
    <source>
        <dbReference type="EMBL" id="TMO75952.1"/>
    </source>
</evidence>
<keyword evidence="1" id="KW-0328">Glycosyltransferase</keyword>
<dbReference type="InterPro" id="IPR004629">
    <property type="entry name" value="WecG_TagA_CpsF"/>
</dbReference>
<protein>
    <submittedName>
        <fullName evidence="3">Lipopolysaccharide N-acetylmannosaminouronosyltransferase</fullName>
    </submittedName>
</protein>
<gene>
    <name evidence="3" type="ORF">CWC19_03050</name>
    <name evidence="4" type="ORF">CWC20_06770</name>
</gene>
<organism evidence="3 6">
    <name type="scientific">Pseudoalteromonas aurantia</name>
    <dbReference type="NCBI Taxonomy" id="43654"/>
    <lineage>
        <taxon>Bacteria</taxon>
        <taxon>Pseudomonadati</taxon>
        <taxon>Pseudomonadota</taxon>
        <taxon>Gammaproteobacteria</taxon>
        <taxon>Alteromonadales</taxon>
        <taxon>Pseudoalteromonadaceae</taxon>
        <taxon>Pseudoalteromonas</taxon>
    </lineage>
</organism>
<accession>A0A5S3VD79</accession>
<reference evidence="6" key="2">
    <citation type="submission" date="2019-06" db="EMBL/GenBank/DDBJ databases">
        <title>Co-occurence of chitin degradation, pigmentation and bioactivity in marine Pseudoalteromonas.</title>
        <authorList>
            <person name="Sonnenschein E.C."/>
            <person name="Bech P.K."/>
        </authorList>
    </citation>
    <scope>NUCLEOTIDE SEQUENCE [LARGE SCALE GENOMIC DNA]</scope>
    <source>
        <strain evidence="6">S3790</strain>
    </source>
</reference>
<dbReference type="Proteomes" id="UP000307217">
    <property type="component" value="Unassembled WGS sequence"/>
</dbReference>
<evidence type="ECO:0000313" key="3">
    <source>
        <dbReference type="EMBL" id="TMO69986.1"/>
    </source>
</evidence>
<dbReference type="PANTHER" id="PTHR34136:SF1">
    <property type="entry name" value="UDP-N-ACETYL-D-MANNOSAMINURONIC ACID TRANSFERASE"/>
    <property type="match status" value="1"/>
</dbReference>
<dbReference type="EMBL" id="PNBX01000008">
    <property type="protein sequence ID" value="TMO69986.1"/>
    <property type="molecule type" value="Genomic_DNA"/>
</dbReference>
<dbReference type="GO" id="GO:0016758">
    <property type="term" value="F:hexosyltransferase activity"/>
    <property type="evidence" value="ECO:0007669"/>
    <property type="project" value="TreeGrafter"/>
</dbReference>
<dbReference type="PANTHER" id="PTHR34136">
    <property type="match status" value="1"/>
</dbReference>
<dbReference type="Pfam" id="PF03808">
    <property type="entry name" value="Glyco_tran_WecG"/>
    <property type="match status" value="1"/>
</dbReference>
<keyword evidence="2 3" id="KW-0808">Transferase</keyword>
<name>A0A5S3VD79_9GAMM</name>
<dbReference type="OrthoDB" id="9808602at2"/>
<dbReference type="EMBL" id="PNBW01000033">
    <property type="protein sequence ID" value="TMO75952.1"/>
    <property type="molecule type" value="Genomic_DNA"/>
</dbReference>
<proteinExistence type="predicted"/>
<dbReference type="Proteomes" id="UP000307164">
    <property type="component" value="Unassembled WGS sequence"/>
</dbReference>
<evidence type="ECO:0000313" key="5">
    <source>
        <dbReference type="Proteomes" id="UP000307164"/>
    </source>
</evidence>
<reference evidence="3" key="3">
    <citation type="submission" date="2019-09" db="EMBL/GenBank/DDBJ databases">
        <title>Co-occurence of chitin degradation, pigmentation and bioactivity in marine Pseudoalteromonas.</title>
        <authorList>
            <person name="Sonnenschein E.C."/>
            <person name="Bech P.K."/>
        </authorList>
    </citation>
    <scope>NUCLEOTIDE SEQUENCE</scope>
    <source>
        <strain evidence="3">S3790</strain>
        <strain evidence="4 5">S3895</strain>
    </source>
</reference>
<dbReference type="NCBIfam" id="TIGR00696">
    <property type="entry name" value="wecG_tagA_cpsF"/>
    <property type="match status" value="1"/>
</dbReference>
<sequence>MVEVITVAGVPVKPYRSINDVLSEVFTETNGVTPGVAIAINPEKILASINNSKVKEILLDATIPYADGIGVVKALERKVNHPLCRIPGVELWLQVLTYSIPQQIPVYIVGAKPEVSKQAHEKLLGKGVNIVGCSDGYFQDQNTLIEDIKFSKAKIVIVALGSPKQELFISECRKSISGAFYMGVGGSFDVFVGHVKRAPELWCKLHLEWFYRLLKEPSRVIRQVKLLKFVYLYFSNRL</sequence>
<reference evidence="3 6" key="1">
    <citation type="submission" date="2018-01" db="EMBL/GenBank/DDBJ databases">
        <authorList>
            <person name="Paulsen S."/>
            <person name="Gram L.K."/>
        </authorList>
    </citation>
    <scope>NUCLEOTIDE SEQUENCE [LARGE SCALE GENOMIC DNA]</scope>
    <source>
        <strain evidence="3 6">S3790</strain>
        <strain evidence="4">S3895</strain>
    </source>
</reference>